<comment type="caution">
    <text evidence="1">The sequence shown here is derived from an EMBL/GenBank/DDBJ whole genome shotgun (WGS) entry which is preliminary data.</text>
</comment>
<protein>
    <submittedName>
        <fullName evidence="1">Uncharacterized protein</fullName>
    </submittedName>
</protein>
<dbReference type="AlphaFoldDB" id="X1M3J2"/>
<organism evidence="1">
    <name type="scientific">marine sediment metagenome</name>
    <dbReference type="NCBI Taxonomy" id="412755"/>
    <lineage>
        <taxon>unclassified sequences</taxon>
        <taxon>metagenomes</taxon>
        <taxon>ecological metagenomes</taxon>
    </lineage>
</organism>
<reference evidence="1" key="1">
    <citation type="journal article" date="2014" name="Front. Microbiol.">
        <title>High frequency of phylogenetically diverse reductive dehalogenase-homologous genes in deep subseafloor sedimentary metagenomes.</title>
        <authorList>
            <person name="Kawai M."/>
            <person name="Futagami T."/>
            <person name="Toyoda A."/>
            <person name="Takaki Y."/>
            <person name="Nishi S."/>
            <person name="Hori S."/>
            <person name="Arai W."/>
            <person name="Tsubouchi T."/>
            <person name="Morono Y."/>
            <person name="Uchiyama I."/>
            <person name="Ito T."/>
            <person name="Fujiyama A."/>
            <person name="Inagaki F."/>
            <person name="Takami H."/>
        </authorList>
    </citation>
    <scope>NUCLEOTIDE SEQUENCE</scope>
    <source>
        <strain evidence="1">Expedition CK06-06</strain>
    </source>
</reference>
<dbReference type="SUPFAM" id="SSF143243">
    <property type="entry name" value="Nqo5-like"/>
    <property type="match status" value="1"/>
</dbReference>
<sequence>MTASLPGWEVAQQITELFPDVLIEASDASIVINSESLLSVAAFLKDTAGLDFDYLTSITAVEQPCSLALSL</sequence>
<gene>
    <name evidence="1" type="ORF">S06H3_23640</name>
</gene>
<accession>X1M3J2</accession>
<dbReference type="InterPro" id="IPR037232">
    <property type="entry name" value="NADH_quin_OxRdtase_su_C/D-like"/>
</dbReference>
<evidence type="ECO:0000313" key="1">
    <source>
        <dbReference type="EMBL" id="GAI09230.1"/>
    </source>
</evidence>
<name>X1M3J2_9ZZZZ</name>
<dbReference type="Gene3D" id="3.30.460.80">
    <property type="entry name" value="NADH:ubiquinone oxidoreductase, 30kDa subunit"/>
    <property type="match status" value="1"/>
</dbReference>
<dbReference type="EMBL" id="BARV01012896">
    <property type="protein sequence ID" value="GAI09230.1"/>
    <property type="molecule type" value="Genomic_DNA"/>
</dbReference>
<proteinExistence type="predicted"/>